<dbReference type="Proteomes" id="UP000623067">
    <property type="component" value="Unassembled WGS sequence"/>
</dbReference>
<reference evidence="4" key="2">
    <citation type="submission" date="2020-09" db="EMBL/GenBank/DDBJ databases">
        <authorList>
            <person name="Sun Q."/>
            <person name="Zhou Y."/>
        </authorList>
    </citation>
    <scope>NUCLEOTIDE SEQUENCE</scope>
    <source>
        <strain evidence="4">CGMCC 1.15330</strain>
    </source>
</reference>
<comment type="caution">
    <text evidence="4">The sequence shown here is derived from an EMBL/GenBank/DDBJ whole genome shotgun (WGS) entry which is preliminary data.</text>
</comment>
<feature type="domain" description="AAA+ ATPase" evidence="3">
    <location>
        <begin position="331"/>
        <end position="490"/>
    </location>
</feature>
<dbReference type="GO" id="GO:0005737">
    <property type="term" value="C:cytoplasm"/>
    <property type="evidence" value="ECO:0007669"/>
    <property type="project" value="TreeGrafter"/>
</dbReference>
<dbReference type="AlphaFoldDB" id="A0A916TDV7"/>
<dbReference type="PRINTS" id="PR00300">
    <property type="entry name" value="CLPPROTEASEA"/>
</dbReference>
<dbReference type="EMBL" id="BMIH01000004">
    <property type="protein sequence ID" value="GGB39738.1"/>
    <property type="molecule type" value="Genomic_DNA"/>
</dbReference>
<dbReference type="Gene3D" id="3.40.50.300">
    <property type="entry name" value="P-loop containing nucleotide triphosphate hydrolases"/>
    <property type="match status" value="1"/>
</dbReference>
<dbReference type="InterPro" id="IPR003593">
    <property type="entry name" value="AAA+_ATPase"/>
</dbReference>
<evidence type="ECO:0000259" key="3">
    <source>
        <dbReference type="SMART" id="SM00382"/>
    </source>
</evidence>
<dbReference type="InterPro" id="IPR050130">
    <property type="entry name" value="ClpA_ClpB"/>
</dbReference>
<organism evidence="4 5">
    <name type="scientific">Sphingomonas metalli</name>
    <dbReference type="NCBI Taxonomy" id="1779358"/>
    <lineage>
        <taxon>Bacteria</taxon>
        <taxon>Pseudomonadati</taxon>
        <taxon>Pseudomonadota</taxon>
        <taxon>Alphaproteobacteria</taxon>
        <taxon>Sphingomonadales</taxon>
        <taxon>Sphingomonadaceae</taxon>
        <taxon>Sphingomonas</taxon>
    </lineage>
</organism>
<accession>A0A916TDV7</accession>
<dbReference type="InterPro" id="IPR027417">
    <property type="entry name" value="P-loop_NTPase"/>
</dbReference>
<dbReference type="PANTHER" id="PTHR11638">
    <property type="entry name" value="ATP-DEPENDENT CLP PROTEASE"/>
    <property type="match status" value="1"/>
</dbReference>
<dbReference type="SMART" id="SM00382">
    <property type="entry name" value="AAA"/>
    <property type="match status" value="1"/>
</dbReference>
<dbReference type="GO" id="GO:0034605">
    <property type="term" value="P:cellular response to heat"/>
    <property type="evidence" value="ECO:0007669"/>
    <property type="project" value="TreeGrafter"/>
</dbReference>
<dbReference type="RefSeq" id="WP_188659967.1">
    <property type="nucleotide sequence ID" value="NZ_BMIH01000004.1"/>
</dbReference>
<proteinExistence type="predicted"/>
<sequence length="608" mass="65495">MKEEDVRPRWVRDLTRFLPLKSQFVLTGNVRDLQIRDVGGAAVAAPLSDVLAATLCGAGYADVVGYDPVGGFAVLPRPDGSQGDADALLARLGLTPSNGRAPAGVDLFGTTLERLVGLDGAPVALVADFASRLIVRNDALSPQEQALFTRALVLSQSAEARPVGPGRAPRYNCVVWIAEREGDLPDWLTIDNPRLRHIPVAPPDRAARGAVAPSLVRGMPGARDAGQDVVDAAVADLVDATEGMLLVDLSAVAQLARTEGVAVQDVAEAVRRYKVGVTEDAWRKIERERIRGGADTIRRRVVGQDHAVVHMLDIVKRAATGIGGGRRGGRPRGIAFLAGPTGVGKTELAKTVTELLFGDESAYIRFDMSEFSAEHADQRLIGAPPGYVGYDAGGELTNAVRERPFSVVLFDEIEKAHPRILDKFLQILDDGVLTSGRGDRVYFSEALIVFTSNLGIYSTAPDGSRRANVTPDQPFEEVRSRVRAEIGNHFKLVLNRPEILNRFGENVIVFDFIRPAVAEEIFASMVRLVLADAEASGHRVTLSPEAWDALRHLCTADLSNGGRGIRNQIEAHLINPLARALFDREGNAPATVRRVETGTVTALVLEDA</sequence>
<keyword evidence="1" id="KW-0547">Nucleotide-binding</keyword>
<dbReference type="CDD" id="cd19499">
    <property type="entry name" value="RecA-like_ClpB_Hsp104-like"/>
    <property type="match status" value="1"/>
</dbReference>
<evidence type="ECO:0000256" key="1">
    <source>
        <dbReference type="ARBA" id="ARBA00022741"/>
    </source>
</evidence>
<reference evidence="4" key="1">
    <citation type="journal article" date="2014" name="Int. J. Syst. Evol. Microbiol.">
        <title>Complete genome sequence of Corynebacterium casei LMG S-19264T (=DSM 44701T), isolated from a smear-ripened cheese.</title>
        <authorList>
            <consortium name="US DOE Joint Genome Institute (JGI-PGF)"/>
            <person name="Walter F."/>
            <person name="Albersmeier A."/>
            <person name="Kalinowski J."/>
            <person name="Ruckert C."/>
        </authorList>
    </citation>
    <scope>NUCLEOTIDE SEQUENCE</scope>
    <source>
        <strain evidence="4">CGMCC 1.15330</strain>
    </source>
</reference>
<evidence type="ECO:0000313" key="5">
    <source>
        <dbReference type="Proteomes" id="UP000623067"/>
    </source>
</evidence>
<evidence type="ECO:0000313" key="4">
    <source>
        <dbReference type="EMBL" id="GGB39738.1"/>
    </source>
</evidence>
<dbReference type="Pfam" id="PF07724">
    <property type="entry name" value="AAA_2"/>
    <property type="match status" value="1"/>
</dbReference>
<protein>
    <submittedName>
        <fullName evidence="4">Chaperone</fullName>
    </submittedName>
</protein>
<dbReference type="GO" id="GO:0016887">
    <property type="term" value="F:ATP hydrolysis activity"/>
    <property type="evidence" value="ECO:0007669"/>
    <property type="project" value="InterPro"/>
</dbReference>
<keyword evidence="5" id="KW-1185">Reference proteome</keyword>
<evidence type="ECO:0000256" key="2">
    <source>
        <dbReference type="ARBA" id="ARBA00022840"/>
    </source>
</evidence>
<keyword evidence="2" id="KW-0067">ATP-binding</keyword>
<dbReference type="SUPFAM" id="SSF52540">
    <property type="entry name" value="P-loop containing nucleoside triphosphate hydrolases"/>
    <property type="match status" value="1"/>
</dbReference>
<dbReference type="InterPro" id="IPR003959">
    <property type="entry name" value="ATPase_AAA_core"/>
</dbReference>
<name>A0A916TDV7_9SPHN</name>
<dbReference type="PANTHER" id="PTHR11638:SF18">
    <property type="entry name" value="HEAT SHOCK PROTEIN 104"/>
    <property type="match status" value="1"/>
</dbReference>
<dbReference type="GO" id="GO:0005524">
    <property type="term" value="F:ATP binding"/>
    <property type="evidence" value="ECO:0007669"/>
    <property type="project" value="UniProtKB-KW"/>
</dbReference>
<dbReference type="InterPro" id="IPR001270">
    <property type="entry name" value="ClpA/B"/>
</dbReference>
<gene>
    <name evidence="4" type="ORF">GCM10011380_31580</name>
</gene>